<dbReference type="EMBL" id="SSNT01000006">
    <property type="protein sequence ID" value="THF80549.1"/>
    <property type="molecule type" value="Genomic_DNA"/>
</dbReference>
<reference evidence="8 9" key="1">
    <citation type="submission" date="2019-04" db="EMBL/GenBank/DDBJ databases">
        <title>Bacillus sediminilitoris sp. nov., isolated from a tidal flat sediment on the East China Sea.</title>
        <authorList>
            <person name="Wei Y."/>
            <person name="Mao H."/>
            <person name="Fang J."/>
        </authorList>
    </citation>
    <scope>NUCLEOTIDE SEQUENCE [LARGE SCALE GENOMIC DNA]</scope>
    <source>
        <strain evidence="8 9">DSL-17</strain>
    </source>
</reference>
<keyword evidence="9" id="KW-1185">Reference proteome</keyword>
<dbReference type="SUPFAM" id="SSF90123">
    <property type="entry name" value="ABC transporter transmembrane region"/>
    <property type="match status" value="1"/>
</dbReference>
<dbReference type="RefSeq" id="WP_136353067.1">
    <property type="nucleotide sequence ID" value="NZ_CP046266.1"/>
</dbReference>
<dbReference type="CDD" id="cd07346">
    <property type="entry name" value="ABC_6TM_exporters"/>
    <property type="match status" value="1"/>
</dbReference>
<keyword evidence="3" id="KW-0812">Transmembrane</keyword>
<gene>
    <name evidence="8" type="ORF">E6W99_09105</name>
</gene>
<evidence type="ECO:0000256" key="5">
    <source>
        <dbReference type="ARBA" id="ARBA00022840"/>
    </source>
</evidence>
<evidence type="ECO:0000256" key="6">
    <source>
        <dbReference type="ARBA" id="ARBA00022989"/>
    </source>
</evidence>
<evidence type="ECO:0000313" key="9">
    <source>
        <dbReference type="Proteomes" id="UP000310334"/>
    </source>
</evidence>
<dbReference type="GO" id="GO:0005886">
    <property type="term" value="C:plasma membrane"/>
    <property type="evidence" value="ECO:0007669"/>
    <property type="project" value="UniProtKB-SubCell"/>
</dbReference>
<dbReference type="SUPFAM" id="SSF52540">
    <property type="entry name" value="P-loop containing nucleoside triphosphate hydrolases"/>
    <property type="match status" value="1"/>
</dbReference>
<dbReference type="SMART" id="SM00382">
    <property type="entry name" value="AAA"/>
    <property type="match status" value="1"/>
</dbReference>
<evidence type="ECO:0000313" key="8">
    <source>
        <dbReference type="EMBL" id="THF80549.1"/>
    </source>
</evidence>
<accession>A0A4S4C0F9</accession>
<comment type="subcellular location">
    <subcellularLocation>
        <location evidence="1">Cell membrane</location>
        <topology evidence="1">Multi-pass membrane protein</topology>
    </subcellularLocation>
</comment>
<dbReference type="InterPro" id="IPR039421">
    <property type="entry name" value="Type_1_exporter"/>
</dbReference>
<name>A0A4S4C0F9_9BACI</name>
<dbReference type="Gene3D" id="1.20.1560.10">
    <property type="entry name" value="ABC transporter type 1, transmembrane domain"/>
    <property type="match status" value="1"/>
</dbReference>
<dbReference type="PROSITE" id="PS00211">
    <property type="entry name" value="ABC_TRANSPORTER_1"/>
    <property type="match status" value="1"/>
</dbReference>
<dbReference type="PANTHER" id="PTHR43394">
    <property type="entry name" value="ATP-DEPENDENT PERMEASE MDL1, MITOCHONDRIAL"/>
    <property type="match status" value="1"/>
</dbReference>
<evidence type="ECO:0000256" key="3">
    <source>
        <dbReference type="ARBA" id="ARBA00022692"/>
    </source>
</evidence>
<evidence type="ECO:0000256" key="2">
    <source>
        <dbReference type="ARBA" id="ARBA00005417"/>
    </source>
</evidence>
<dbReference type="InterPro" id="IPR036640">
    <property type="entry name" value="ABC1_TM_sf"/>
</dbReference>
<protein>
    <submittedName>
        <fullName evidence="8">ABC transporter ATP-binding protein</fullName>
    </submittedName>
</protein>
<dbReference type="PROSITE" id="PS50893">
    <property type="entry name" value="ABC_TRANSPORTER_2"/>
    <property type="match status" value="1"/>
</dbReference>
<keyword evidence="6" id="KW-1133">Transmembrane helix</keyword>
<dbReference type="GO" id="GO:0015421">
    <property type="term" value="F:ABC-type oligopeptide transporter activity"/>
    <property type="evidence" value="ECO:0007669"/>
    <property type="project" value="TreeGrafter"/>
</dbReference>
<evidence type="ECO:0000256" key="4">
    <source>
        <dbReference type="ARBA" id="ARBA00022741"/>
    </source>
</evidence>
<dbReference type="OrthoDB" id="9770415at2"/>
<keyword evidence="4" id="KW-0547">Nucleotide-binding</keyword>
<dbReference type="InterPro" id="IPR003593">
    <property type="entry name" value="AAA+_ATPase"/>
</dbReference>
<dbReference type="PANTHER" id="PTHR43394:SF1">
    <property type="entry name" value="ATP-BINDING CASSETTE SUB-FAMILY B MEMBER 10, MITOCHONDRIAL"/>
    <property type="match status" value="1"/>
</dbReference>
<dbReference type="Pfam" id="PF00005">
    <property type="entry name" value="ABC_tran"/>
    <property type="match status" value="1"/>
</dbReference>
<keyword evidence="7" id="KW-0472">Membrane</keyword>
<keyword evidence="5 8" id="KW-0067">ATP-binding</keyword>
<dbReference type="GO" id="GO:0016887">
    <property type="term" value="F:ATP hydrolysis activity"/>
    <property type="evidence" value="ECO:0007669"/>
    <property type="project" value="InterPro"/>
</dbReference>
<proteinExistence type="inferred from homology"/>
<dbReference type="InterPro" id="IPR011527">
    <property type="entry name" value="ABC1_TM_dom"/>
</dbReference>
<dbReference type="Gene3D" id="3.40.50.300">
    <property type="entry name" value="P-loop containing nucleotide triphosphate hydrolases"/>
    <property type="match status" value="1"/>
</dbReference>
<organism evidence="8 9">
    <name type="scientific">Metabacillus sediminilitoris</name>
    <dbReference type="NCBI Taxonomy" id="2567941"/>
    <lineage>
        <taxon>Bacteria</taxon>
        <taxon>Bacillati</taxon>
        <taxon>Bacillota</taxon>
        <taxon>Bacilli</taxon>
        <taxon>Bacillales</taxon>
        <taxon>Bacillaceae</taxon>
        <taxon>Metabacillus</taxon>
    </lineage>
</organism>
<dbReference type="FunFam" id="3.40.50.300:FF:000218">
    <property type="entry name" value="Multidrug ABC transporter ATP-binding protein"/>
    <property type="match status" value="1"/>
</dbReference>
<dbReference type="InterPro" id="IPR027417">
    <property type="entry name" value="P-loop_NTPase"/>
</dbReference>
<evidence type="ECO:0000256" key="7">
    <source>
        <dbReference type="ARBA" id="ARBA00023136"/>
    </source>
</evidence>
<comment type="caution">
    <text evidence="8">The sequence shown here is derived from an EMBL/GenBank/DDBJ whole genome shotgun (WGS) entry which is preliminary data.</text>
</comment>
<dbReference type="Pfam" id="PF00664">
    <property type="entry name" value="ABC_membrane"/>
    <property type="match status" value="1"/>
</dbReference>
<dbReference type="AlphaFoldDB" id="A0A4S4C0F9"/>
<sequence>MIARKLLSIIQLFNIEGIKKAFILLLPYILKNWRAYLGLFVILFIEIFLTISFAWFYGTITDTAVQGEFHKLKSLLFVAIVLICIDFVVSYFNIYLESYITSNIKRELKEHVLKRIMLLPTPKLSNIRSGDLLTHFTNDINCINGVIGSNLMYLIQLPLISMVVFFYMLHIHWQLAAFSLLLFPIAIVIGGMFGILIRNNSRLIYNKIGELNSNLSEAFQGLFVIRSFLLERIFAKKISEQNNEFFGLEMKNAKLRGSFYVAGNAVSSISYIISLCLGAFFVTNGSITIGSLLTFITLMQHLINPLTGLAGLWGSFQSSASAVERISIVLDEQPEALDLPIYTKTNTFSKSIRLKDVTFYYESDTQIFHQLNLDIPTGKVIAFVGPSGAGKTTLFHLIQGFYIPQSGQILMDDIPIHNLSPSVLRSSFAAVTQETFLFGGTIKENLLLARPDITESEMVNAAIHANIHEFIMTLPNQYDTEIGERGVRLSGGQKQRLSIARAILKDAPILLLDEATSALDSESERLVKEALDRLMKNKTTLVIAHRLSTIQHADLIIVIDEGKIVQQGTHQELMEEEGLYRKLTKTQLLMDHNQVSQLNVISSYEGERKYAN</sequence>
<evidence type="ECO:0000256" key="1">
    <source>
        <dbReference type="ARBA" id="ARBA00004651"/>
    </source>
</evidence>
<comment type="similarity">
    <text evidence="2">Belongs to the ABC transporter superfamily.</text>
</comment>
<dbReference type="InterPro" id="IPR017871">
    <property type="entry name" value="ABC_transporter-like_CS"/>
</dbReference>
<dbReference type="PROSITE" id="PS50929">
    <property type="entry name" value="ABC_TM1F"/>
    <property type="match status" value="1"/>
</dbReference>
<dbReference type="GO" id="GO:0005524">
    <property type="term" value="F:ATP binding"/>
    <property type="evidence" value="ECO:0007669"/>
    <property type="project" value="UniProtKB-KW"/>
</dbReference>
<dbReference type="InterPro" id="IPR003439">
    <property type="entry name" value="ABC_transporter-like_ATP-bd"/>
</dbReference>
<dbReference type="Proteomes" id="UP000310334">
    <property type="component" value="Unassembled WGS sequence"/>
</dbReference>